<proteinExistence type="predicted"/>
<dbReference type="EMBL" id="JABFAB010000004">
    <property type="protein sequence ID" value="MBA0646548.1"/>
    <property type="molecule type" value="Genomic_DNA"/>
</dbReference>
<protein>
    <recommendedName>
        <fullName evidence="4">DUF4283 domain-containing protein</fullName>
    </recommendedName>
</protein>
<evidence type="ECO:0008006" key="4">
    <source>
        <dbReference type="Google" id="ProtNLM"/>
    </source>
</evidence>
<accession>A0A7J8U7T4</accession>
<keyword evidence="3" id="KW-1185">Reference proteome</keyword>
<comment type="caution">
    <text evidence="2">The sequence shown here is derived from an EMBL/GenBank/DDBJ whole genome shotgun (WGS) entry which is preliminary data.</text>
</comment>
<feature type="compositionally biased region" description="Basic and acidic residues" evidence="1">
    <location>
        <begin position="251"/>
        <end position="265"/>
    </location>
</feature>
<evidence type="ECO:0000313" key="2">
    <source>
        <dbReference type="EMBL" id="MBA0646548.1"/>
    </source>
</evidence>
<evidence type="ECO:0000313" key="3">
    <source>
        <dbReference type="Proteomes" id="UP000593573"/>
    </source>
</evidence>
<gene>
    <name evidence="2" type="ORF">Goklo_014504</name>
</gene>
<sequence>METSRIWAVDQVLDLNVSWRDKVLGIGSGYSEKELGVMGSEDKDLDFLEGDVMKSTVNGILSINFSNRIKQILVKEMELTLVIKLLGRNIGYVVLYNRISILWKPSKPFHIMDIGNDYFFVKFQSRHLYNRKILGEIGGLVGRVAKLNLNTINRTRGRYGHAKEVCTMTVENRFHWEERGSSKIPLGGGATTMEVSEEEVFGPWMQNRERKFKDKEGANVLINRRTGKEVGFGLDGPMIESNMTRSGSNALDREKSNKWVGEKAEIPAGLNE</sequence>
<evidence type="ECO:0000256" key="1">
    <source>
        <dbReference type="SAM" id="MobiDB-lite"/>
    </source>
</evidence>
<feature type="region of interest" description="Disordered" evidence="1">
    <location>
        <begin position="233"/>
        <end position="272"/>
    </location>
</feature>
<reference evidence="2 3" key="1">
    <citation type="journal article" date="2019" name="Genome Biol. Evol.">
        <title>Insights into the evolution of the New World diploid cottons (Gossypium, subgenus Houzingenia) based on genome sequencing.</title>
        <authorList>
            <person name="Grover C.E."/>
            <person name="Arick M.A. 2nd"/>
            <person name="Thrash A."/>
            <person name="Conover J.L."/>
            <person name="Sanders W.S."/>
            <person name="Peterson D.G."/>
            <person name="Frelichowski J.E."/>
            <person name="Scheffler J.A."/>
            <person name="Scheffler B.E."/>
            <person name="Wendel J.F."/>
        </authorList>
    </citation>
    <scope>NUCLEOTIDE SEQUENCE [LARGE SCALE GENOMIC DNA]</scope>
    <source>
        <strain evidence="2">57</strain>
        <tissue evidence="2">Leaf</tissue>
    </source>
</reference>
<dbReference type="OrthoDB" id="996199at2759"/>
<name>A0A7J8U7T4_9ROSI</name>
<organism evidence="2 3">
    <name type="scientific">Gossypium klotzschianum</name>
    <dbReference type="NCBI Taxonomy" id="34286"/>
    <lineage>
        <taxon>Eukaryota</taxon>
        <taxon>Viridiplantae</taxon>
        <taxon>Streptophyta</taxon>
        <taxon>Embryophyta</taxon>
        <taxon>Tracheophyta</taxon>
        <taxon>Spermatophyta</taxon>
        <taxon>Magnoliopsida</taxon>
        <taxon>eudicotyledons</taxon>
        <taxon>Gunneridae</taxon>
        <taxon>Pentapetalae</taxon>
        <taxon>rosids</taxon>
        <taxon>malvids</taxon>
        <taxon>Malvales</taxon>
        <taxon>Malvaceae</taxon>
        <taxon>Malvoideae</taxon>
        <taxon>Gossypium</taxon>
    </lineage>
</organism>
<dbReference type="AlphaFoldDB" id="A0A7J8U7T4"/>
<dbReference type="Proteomes" id="UP000593573">
    <property type="component" value="Unassembled WGS sequence"/>
</dbReference>